<dbReference type="PANTHER" id="PTHR43442:SF3">
    <property type="entry name" value="GLUCONOKINASE-RELATED"/>
    <property type="match status" value="1"/>
</dbReference>
<dbReference type="STRING" id="658057.SAMN04488032_11176"/>
<evidence type="ECO:0000256" key="5">
    <source>
        <dbReference type="ARBA" id="ARBA00022741"/>
    </source>
</evidence>
<evidence type="ECO:0000256" key="1">
    <source>
        <dbReference type="ARBA" id="ARBA00004761"/>
    </source>
</evidence>
<dbReference type="EC" id="2.7.1.12" evidence="3 10"/>
<dbReference type="InterPro" id="IPR027417">
    <property type="entry name" value="P-loop_NTPase"/>
</dbReference>
<keyword evidence="5 10" id="KW-0547">Nucleotide-binding</keyword>
<dbReference type="InterPro" id="IPR006001">
    <property type="entry name" value="Therm_gnt_kin"/>
</dbReference>
<sequence length="166" mass="17903">MQRFIVMGVSGCGKSSIGAGFAAQIGATFVDGDDLHPAQNVAKMSAGTPLNDTDRAPWLAAVGQTFTKGSLPLVIGCSALKCSYRDIIRDHAGGPVMFLFLDGTRQLIGTRMAERKDHFMPTELLDSQFAILEPPTPDEESVRVDIDQTAEAIVTELVARFSKEFL</sequence>
<evidence type="ECO:0000256" key="8">
    <source>
        <dbReference type="ARBA" id="ARBA00023064"/>
    </source>
</evidence>
<evidence type="ECO:0000256" key="9">
    <source>
        <dbReference type="ARBA" id="ARBA00048090"/>
    </source>
</evidence>
<keyword evidence="8" id="KW-0311">Gluconate utilization</keyword>
<evidence type="ECO:0000256" key="2">
    <source>
        <dbReference type="ARBA" id="ARBA00008420"/>
    </source>
</evidence>
<accession>A0A1Y5T9G8</accession>
<evidence type="ECO:0000256" key="3">
    <source>
        <dbReference type="ARBA" id="ARBA00012054"/>
    </source>
</evidence>
<dbReference type="SUPFAM" id="SSF52540">
    <property type="entry name" value="P-loop containing nucleoside triphosphate hydrolases"/>
    <property type="match status" value="1"/>
</dbReference>
<dbReference type="GO" id="GO:0019521">
    <property type="term" value="P:D-gluconate metabolic process"/>
    <property type="evidence" value="ECO:0007669"/>
    <property type="project" value="UniProtKB-KW"/>
</dbReference>
<reference evidence="11 12" key="1">
    <citation type="submission" date="2017-03" db="EMBL/GenBank/DDBJ databases">
        <authorList>
            <person name="Afonso C.L."/>
            <person name="Miller P.J."/>
            <person name="Scott M.A."/>
            <person name="Spackman E."/>
            <person name="Goraichik I."/>
            <person name="Dimitrov K.M."/>
            <person name="Suarez D.L."/>
            <person name="Swayne D.E."/>
        </authorList>
    </citation>
    <scope>NUCLEOTIDE SEQUENCE [LARGE SCALE GENOMIC DNA]</scope>
    <source>
        <strain evidence="11 12">CECT 7971</strain>
    </source>
</reference>
<proteinExistence type="inferred from homology"/>
<dbReference type="NCBIfam" id="TIGR01313">
    <property type="entry name" value="therm_gnt_kin"/>
    <property type="match status" value="1"/>
</dbReference>
<dbReference type="CDD" id="cd02021">
    <property type="entry name" value="GntK"/>
    <property type="match status" value="1"/>
</dbReference>
<evidence type="ECO:0000313" key="11">
    <source>
        <dbReference type="EMBL" id="SLN58692.1"/>
    </source>
</evidence>
<gene>
    <name evidence="11" type="primary">gntK_2</name>
    <name evidence="11" type="ORF">PAM7971_03031</name>
</gene>
<comment type="pathway">
    <text evidence="1">Carbohydrate acid metabolism.</text>
</comment>
<dbReference type="AlphaFoldDB" id="A0A1Y5T9G8"/>
<dbReference type="InterPro" id="IPR031322">
    <property type="entry name" value="Shikimate/glucono_kinase"/>
</dbReference>
<dbReference type="RefSeq" id="WP_085850136.1">
    <property type="nucleotide sequence ID" value="NZ_FNZV01000011.1"/>
</dbReference>
<evidence type="ECO:0000256" key="4">
    <source>
        <dbReference type="ARBA" id="ARBA00022679"/>
    </source>
</evidence>
<dbReference type="Gene3D" id="3.40.50.300">
    <property type="entry name" value="P-loop containing nucleotide triphosphate hydrolases"/>
    <property type="match status" value="1"/>
</dbReference>
<dbReference type="PANTHER" id="PTHR43442">
    <property type="entry name" value="GLUCONOKINASE-RELATED"/>
    <property type="match status" value="1"/>
</dbReference>
<evidence type="ECO:0000256" key="6">
    <source>
        <dbReference type="ARBA" id="ARBA00022777"/>
    </source>
</evidence>
<dbReference type="EMBL" id="FWFW01000011">
    <property type="protein sequence ID" value="SLN58692.1"/>
    <property type="molecule type" value="Genomic_DNA"/>
</dbReference>
<keyword evidence="12" id="KW-1185">Reference proteome</keyword>
<keyword evidence="7 10" id="KW-0067">ATP-binding</keyword>
<evidence type="ECO:0000256" key="7">
    <source>
        <dbReference type="ARBA" id="ARBA00022840"/>
    </source>
</evidence>
<dbReference type="GO" id="GO:0005737">
    <property type="term" value="C:cytoplasm"/>
    <property type="evidence" value="ECO:0007669"/>
    <property type="project" value="TreeGrafter"/>
</dbReference>
<protein>
    <recommendedName>
        <fullName evidence="3 10">Gluconokinase</fullName>
        <ecNumber evidence="3 10">2.7.1.12</ecNumber>
    </recommendedName>
</protein>
<evidence type="ECO:0000313" key="12">
    <source>
        <dbReference type="Proteomes" id="UP000193307"/>
    </source>
</evidence>
<evidence type="ECO:0000256" key="10">
    <source>
        <dbReference type="RuleBase" id="RU363066"/>
    </source>
</evidence>
<comment type="catalytic activity">
    <reaction evidence="9 10">
        <text>D-gluconate + ATP = 6-phospho-D-gluconate + ADP + H(+)</text>
        <dbReference type="Rhea" id="RHEA:19433"/>
        <dbReference type="ChEBI" id="CHEBI:15378"/>
        <dbReference type="ChEBI" id="CHEBI:18391"/>
        <dbReference type="ChEBI" id="CHEBI:30616"/>
        <dbReference type="ChEBI" id="CHEBI:58759"/>
        <dbReference type="ChEBI" id="CHEBI:456216"/>
        <dbReference type="EC" id="2.7.1.12"/>
    </reaction>
</comment>
<dbReference type="GO" id="GO:0046316">
    <property type="term" value="F:gluconokinase activity"/>
    <property type="evidence" value="ECO:0007669"/>
    <property type="project" value="UniProtKB-EC"/>
</dbReference>
<comment type="similarity">
    <text evidence="2 10">Belongs to the gluconokinase GntK/GntV family.</text>
</comment>
<dbReference type="GO" id="GO:0005524">
    <property type="term" value="F:ATP binding"/>
    <property type="evidence" value="ECO:0007669"/>
    <property type="project" value="UniProtKB-KW"/>
</dbReference>
<organism evidence="11 12">
    <name type="scientific">Pacificibacter marinus</name>
    <dbReference type="NCBI Taxonomy" id="658057"/>
    <lineage>
        <taxon>Bacteria</taxon>
        <taxon>Pseudomonadati</taxon>
        <taxon>Pseudomonadota</taxon>
        <taxon>Alphaproteobacteria</taxon>
        <taxon>Rhodobacterales</taxon>
        <taxon>Roseobacteraceae</taxon>
        <taxon>Pacificibacter</taxon>
    </lineage>
</organism>
<name>A0A1Y5T9G8_9RHOB</name>
<dbReference type="Proteomes" id="UP000193307">
    <property type="component" value="Unassembled WGS sequence"/>
</dbReference>
<dbReference type="Pfam" id="PF01202">
    <property type="entry name" value="SKI"/>
    <property type="match status" value="1"/>
</dbReference>
<keyword evidence="4 10" id="KW-0808">Transferase</keyword>
<dbReference type="FunFam" id="3.40.50.300:FF:000522">
    <property type="entry name" value="Gluconokinase"/>
    <property type="match status" value="1"/>
</dbReference>
<dbReference type="OrthoDB" id="9795716at2"/>
<keyword evidence="6 10" id="KW-0418">Kinase</keyword>